<evidence type="ECO:0000313" key="4">
    <source>
        <dbReference type="Proteomes" id="UP000028045"/>
    </source>
</evidence>
<dbReference type="HOGENOM" id="CLU_037457_1_1_1"/>
<keyword evidence="2" id="KW-0812">Transmembrane</keyword>
<dbReference type="EMBL" id="KL648500">
    <property type="protein sequence ID" value="KEY69994.1"/>
    <property type="molecule type" value="Genomic_DNA"/>
</dbReference>
<keyword evidence="2" id="KW-1133">Transmembrane helix</keyword>
<proteinExistence type="predicted"/>
<dbReference type="AlphaFoldDB" id="A0A084AXG5"/>
<gene>
    <name evidence="3" type="ORF">S7711_04012</name>
</gene>
<feature type="transmembrane region" description="Helical" evidence="2">
    <location>
        <begin position="98"/>
        <end position="120"/>
    </location>
</feature>
<feature type="region of interest" description="Disordered" evidence="1">
    <location>
        <begin position="1"/>
        <end position="23"/>
    </location>
</feature>
<sequence>MGPPSRQPSQRGDVPGQRPSAPQRADTFHSRYVEMLLNQDDIPQFHTILAALSVWLLLAGFLVFPGTFTSIGESIQEREDDGFAGLAADEILNQAQNIPLLIIASVTCGIAILGMLYLATQHRKNYVWLLNRLLLPGATNGLAGLISTLIGVYTQQDGNWNVTAIVTASVEVGCVTICGLLFLIIQQILLRAVKKAHGRHYESPAGNRESEEGFVEKMGRKTKEPALAPGSVV</sequence>
<dbReference type="Proteomes" id="UP000028045">
    <property type="component" value="Unassembled WGS sequence"/>
</dbReference>
<keyword evidence="2" id="KW-0472">Membrane</keyword>
<reference evidence="3 4" key="1">
    <citation type="journal article" date="2014" name="BMC Genomics">
        <title>Comparative genome sequencing reveals chemotype-specific gene clusters in the toxigenic black mold Stachybotrys.</title>
        <authorList>
            <person name="Semeiks J."/>
            <person name="Borek D."/>
            <person name="Otwinowski Z."/>
            <person name="Grishin N.V."/>
        </authorList>
    </citation>
    <scope>NUCLEOTIDE SEQUENCE [LARGE SCALE GENOMIC DNA]</scope>
    <source>
        <strain evidence="4">CBS 109288 / IBT 7711</strain>
    </source>
</reference>
<name>A0A084AXG5_STACB</name>
<organism evidence="3 4">
    <name type="scientific">Stachybotrys chartarum (strain CBS 109288 / IBT 7711)</name>
    <name type="common">Toxic black mold</name>
    <name type="synonym">Stilbospora chartarum</name>
    <dbReference type="NCBI Taxonomy" id="1280523"/>
    <lineage>
        <taxon>Eukaryota</taxon>
        <taxon>Fungi</taxon>
        <taxon>Dikarya</taxon>
        <taxon>Ascomycota</taxon>
        <taxon>Pezizomycotina</taxon>
        <taxon>Sordariomycetes</taxon>
        <taxon>Hypocreomycetidae</taxon>
        <taxon>Hypocreales</taxon>
        <taxon>Stachybotryaceae</taxon>
        <taxon>Stachybotrys</taxon>
    </lineage>
</organism>
<accession>A0A084AXG5</accession>
<evidence type="ECO:0000256" key="2">
    <source>
        <dbReference type="SAM" id="Phobius"/>
    </source>
</evidence>
<feature type="transmembrane region" description="Helical" evidence="2">
    <location>
        <begin position="132"/>
        <end position="154"/>
    </location>
</feature>
<protein>
    <submittedName>
        <fullName evidence="3">Uncharacterized protein</fullName>
    </submittedName>
</protein>
<dbReference type="OrthoDB" id="3254104at2759"/>
<evidence type="ECO:0000313" key="3">
    <source>
        <dbReference type="EMBL" id="KEY69994.1"/>
    </source>
</evidence>
<feature type="transmembrane region" description="Helical" evidence="2">
    <location>
        <begin position="45"/>
        <end position="64"/>
    </location>
</feature>
<keyword evidence="4" id="KW-1185">Reference proteome</keyword>
<feature type="compositionally biased region" description="Basic and acidic residues" evidence="1">
    <location>
        <begin position="208"/>
        <end position="224"/>
    </location>
</feature>
<feature type="region of interest" description="Disordered" evidence="1">
    <location>
        <begin position="201"/>
        <end position="233"/>
    </location>
</feature>
<evidence type="ECO:0000256" key="1">
    <source>
        <dbReference type="SAM" id="MobiDB-lite"/>
    </source>
</evidence>
<feature type="transmembrane region" description="Helical" evidence="2">
    <location>
        <begin position="160"/>
        <end position="185"/>
    </location>
</feature>